<name>A0A964RL91_9CLOT</name>
<organism evidence="1 2">
    <name type="scientific">Clostridium chromiireducens</name>
    <dbReference type="NCBI Taxonomy" id="225345"/>
    <lineage>
        <taxon>Bacteria</taxon>
        <taxon>Bacillati</taxon>
        <taxon>Bacillota</taxon>
        <taxon>Clostridia</taxon>
        <taxon>Eubacteriales</taxon>
        <taxon>Clostridiaceae</taxon>
        <taxon>Clostridium</taxon>
    </lineage>
</organism>
<dbReference type="AlphaFoldDB" id="A0A964RL91"/>
<reference evidence="1" key="1">
    <citation type="submission" date="2019-12" db="EMBL/GenBank/DDBJ databases">
        <title>Microbes associate with the intestines of laboratory mice.</title>
        <authorList>
            <person name="Navarre W."/>
            <person name="Wong E."/>
        </authorList>
    </citation>
    <scope>NUCLEOTIDE SEQUENCE</scope>
    <source>
        <strain evidence="1">NM79_F5</strain>
    </source>
</reference>
<evidence type="ECO:0000313" key="1">
    <source>
        <dbReference type="EMBL" id="MVX63717.1"/>
    </source>
</evidence>
<sequence>MNISIGKLLEQVEKRPEINEEDALVRELLEICFLNRTTCTVEELSKYNSRIFMKVYEEIFKMDIEEKRFIKDMMSAEYLTENLKSTQQYVDDEDEIY</sequence>
<dbReference type="RefSeq" id="WP_160358812.1">
    <property type="nucleotide sequence ID" value="NZ_WSRQ01000010.1"/>
</dbReference>
<dbReference type="EMBL" id="WSRQ01000010">
    <property type="protein sequence ID" value="MVX63717.1"/>
    <property type="molecule type" value="Genomic_DNA"/>
</dbReference>
<proteinExistence type="predicted"/>
<protein>
    <submittedName>
        <fullName evidence="1">Uncharacterized protein</fullName>
    </submittedName>
</protein>
<dbReference type="Proteomes" id="UP000656077">
    <property type="component" value="Unassembled WGS sequence"/>
</dbReference>
<gene>
    <name evidence="1" type="ORF">GKZ28_08410</name>
</gene>
<accession>A0A964RL91</accession>
<comment type="caution">
    <text evidence="1">The sequence shown here is derived from an EMBL/GenBank/DDBJ whole genome shotgun (WGS) entry which is preliminary data.</text>
</comment>
<evidence type="ECO:0000313" key="2">
    <source>
        <dbReference type="Proteomes" id="UP000656077"/>
    </source>
</evidence>